<protein>
    <submittedName>
        <fullName evidence="1">Uncharacterized protein</fullName>
    </submittedName>
</protein>
<sequence>MKKIAFLRLNSFLAILIVACTALSSAYIIVNYSQKADAISGINFGGLISFYNPGCVLDSPPSSPTTCAISCALCSGLLGPACASVEEIRFTPYGGTPGINFICPVKGYPYAGGGVMPRLGGFILGFGTSQVNLFQVGISP</sequence>
<dbReference type="Proteomes" id="UP000230935">
    <property type="component" value="Unassembled WGS sequence"/>
</dbReference>
<dbReference type="EMBL" id="PEZZ01000017">
    <property type="protein sequence ID" value="PIS05161.1"/>
    <property type="molecule type" value="Genomic_DNA"/>
</dbReference>
<reference evidence="2" key="1">
    <citation type="submission" date="2017-09" db="EMBL/GenBank/DDBJ databases">
        <title>Depth-based differentiation of microbial function through sediment-hosted aquifers and enrichment of novel symbionts in the deep terrestrial subsurface.</title>
        <authorList>
            <person name="Probst A.J."/>
            <person name="Ladd B."/>
            <person name="Jarett J.K."/>
            <person name="Geller-Mcgrath D.E."/>
            <person name="Sieber C.M.K."/>
            <person name="Emerson J.B."/>
            <person name="Anantharaman K."/>
            <person name="Thomas B.C."/>
            <person name="Malmstrom R."/>
            <person name="Stieglmeier M."/>
            <person name="Klingl A."/>
            <person name="Woyke T."/>
            <person name="Ryan C.M."/>
            <person name="Banfield J.F."/>
        </authorList>
    </citation>
    <scope>NUCLEOTIDE SEQUENCE [LARGE SCALE GENOMIC DNA]</scope>
</reference>
<organism evidence="1 2">
    <name type="scientific">Candidatus Buchananbacteria bacterium CG10_big_fil_rev_8_21_14_0_10_42_9</name>
    <dbReference type="NCBI Taxonomy" id="1974526"/>
    <lineage>
        <taxon>Bacteria</taxon>
        <taxon>Candidatus Buchananiibacteriota</taxon>
    </lineage>
</organism>
<dbReference type="AlphaFoldDB" id="A0A2H0W3P4"/>
<dbReference type="PROSITE" id="PS51257">
    <property type="entry name" value="PROKAR_LIPOPROTEIN"/>
    <property type="match status" value="1"/>
</dbReference>
<evidence type="ECO:0000313" key="2">
    <source>
        <dbReference type="Proteomes" id="UP000230935"/>
    </source>
</evidence>
<gene>
    <name evidence="1" type="ORF">COT81_02360</name>
</gene>
<name>A0A2H0W3P4_9BACT</name>
<comment type="caution">
    <text evidence="1">The sequence shown here is derived from an EMBL/GenBank/DDBJ whole genome shotgun (WGS) entry which is preliminary data.</text>
</comment>
<accession>A0A2H0W3P4</accession>
<evidence type="ECO:0000313" key="1">
    <source>
        <dbReference type="EMBL" id="PIS05161.1"/>
    </source>
</evidence>
<proteinExistence type="predicted"/>